<dbReference type="AlphaFoldDB" id="A0A1Z5JWD3"/>
<proteinExistence type="inferred from homology"/>
<keyword evidence="7 9" id="KW-0812">Transmembrane</keyword>
<keyword evidence="9" id="KW-1133">Transmembrane helix</keyword>
<evidence type="ECO:0000256" key="2">
    <source>
        <dbReference type="ARBA" id="ARBA00022538"/>
    </source>
</evidence>
<dbReference type="SUPFAM" id="SSF81324">
    <property type="entry name" value="Voltage-gated potassium channels"/>
    <property type="match status" value="1"/>
</dbReference>
<feature type="transmembrane region" description="Helical" evidence="9">
    <location>
        <begin position="123"/>
        <end position="148"/>
    </location>
</feature>
<keyword evidence="9" id="KW-0472">Membrane</keyword>
<keyword evidence="2 7" id="KW-0633">Potassium transport</keyword>
<evidence type="ECO:0000256" key="1">
    <source>
        <dbReference type="ARBA" id="ARBA00022448"/>
    </source>
</evidence>
<dbReference type="GO" id="GO:0034702">
    <property type="term" value="C:monoatomic ion channel complex"/>
    <property type="evidence" value="ECO:0007669"/>
    <property type="project" value="UniProtKB-KW"/>
</dbReference>
<dbReference type="PANTHER" id="PTHR11767:SF102">
    <property type="entry name" value="INWARDLY RECTIFYING POTASSIUM CHANNEL 1, ISOFORM F"/>
    <property type="match status" value="1"/>
</dbReference>
<comment type="similarity">
    <text evidence="7">Belongs to the inward rectifier-type potassium channel (TC 1.A.2.1) family.</text>
</comment>
<dbReference type="SUPFAM" id="SSF81296">
    <property type="entry name" value="E set domains"/>
    <property type="match status" value="1"/>
</dbReference>
<dbReference type="GO" id="GO:0034765">
    <property type="term" value="P:regulation of monoatomic ion transmembrane transport"/>
    <property type="evidence" value="ECO:0007669"/>
    <property type="project" value="TreeGrafter"/>
</dbReference>
<feature type="compositionally biased region" description="Polar residues" evidence="8">
    <location>
        <begin position="320"/>
        <end position="336"/>
    </location>
</feature>
<evidence type="ECO:0000256" key="4">
    <source>
        <dbReference type="ARBA" id="ARBA00022958"/>
    </source>
</evidence>
<dbReference type="InParanoid" id="A0A1Z5JWD3"/>
<accession>A0A1Z5JWD3</accession>
<keyword evidence="11" id="KW-1185">Reference proteome</keyword>
<dbReference type="Gene3D" id="1.10.287.70">
    <property type="match status" value="1"/>
</dbReference>
<gene>
    <name evidence="10" type="ORF">FisN_25Hh099</name>
</gene>
<evidence type="ECO:0000256" key="7">
    <source>
        <dbReference type="RuleBase" id="RU003822"/>
    </source>
</evidence>
<dbReference type="InterPro" id="IPR016449">
    <property type="entry name" value="K_chnl_inward-rec_Kir"/>
</dbReference>
<dbReference type="PANTHER" id="PTHR11767">
    <property type="entry name" value="INWARD RECTIFIER POTASSIUM CHANNEL"/>
    <property type="match status" value="1"/>
</dbReference>
<keyword evidence="5 7" id="KW-0406">Ion transport</keyword>
<sequence>MSNNHPLMSDKQRSTSSLSIHVRSQHTPLTLKERLKLRIRNLVATTTKARTGSAKNNDDLEANGGAARSIQYRLDREQPPVGFLKRLLTCRFARKVRSGVSTHGMSANQTLAIYLHWMFRVNFLFLFGLMWLAFVGLTIVFAGFIAIAGKMDPNCVQVSGNDFGAAGTPFSDAFALSWTTFTTVGYGTTNTALSHNHSNLFKCFWVDFVCSVEALLGIIYSGFCGAILFGKILRVQSSAQVVFSDPLLIRYGAGLTTEFEAMAGDSTDNDKSPCPVLEFRIVNKLYGDIGGEIMDATLNVVASVGKDHLKPMSQRFSRKNLTSNHGHYDSNHSYASSDMDADPSTPNGDSAEIGDTFSNFDEETNITDKHIFSKMHVEPSDHPFFKRVWLVKHVLDQDSPILKPRVRRMIRRNGGHWPQKLNSYTSIRDSLQFNQILVSFNGVSNASSIDVYAQRIYDFYDLNIGYQFVNILYRDEDGAVGVDIDLINDVREQNGGGGEPLLE</sequence>
<reference evidence="10 11" key="1">
    <citation type="journal article" date="2015" name="Plant Cell">
        <title>Oil accumulation by the oleaginous diatom Fistulifera solaris as revealed by the genome and transcriptome.</title>
        <authorList>
            <person name="Tanaka T."/>
            <person name="Maeda Y."/>
            <person name="Veluchamy A."/>
            <person name="Tanaka M."/>
            <person name="Abida H."/>
            <person name="Marechal E."/>
            <person name="Bowler C."/>
            <person name="Muto M."/>
            <person name="Sunaga Y."/>
            <person name="Tanaka M."/>
            <person name="Yoshino T."/>
            <person name="Taniguchi T."/>
            <person name="Fukuda Y."/>
            <person name="Nemoto M."/>
            <person name="Matsumoto M."/>
            <person name="Wong P.S."/>
            <person name="Aburatani S."/>
            <person name="Fujibuchi W."/>
        </authorList>
    </citation>
    <scope>NUCLEOTIDE SEQUENCE [LARGE SCALE GENOMIC DNA]</scope>
    <source>
        <strain evidence="10 11">JPCC DA0580</strain>
    </source>
</reference>
<evidence type="ECO:0000313" key="11">
    <source>
        <dbReference type="Proteomes" id="UP000198406"/>
    </source>
</evidence>
<evidence type="ECO:0008006" key="12">
    <source>
        <dbReference type="Google" id="ProtNLM"/>
    </source>
</evidence>
<name>A0A1Z5JWD3_FISSO</name>
<evidence type="ECO:0000256" key="3">
    <source>
        <dbReference type="ARBA" id="ARBA00022882"/>
    </source>
</evidence>
<protein>
    <recommendedName>
        <fullName evidence="12">Inward rectifier potassium channel C-terminal domain-containing protein</fullName>
    </recommendedName>
</protein>
<feature type="transmembrane region" description="Helical" evidence="9">
    <location>
        <begin position="204"/>
        <end position="229"/>
    </location>
</feature>
<dbReference type="EMBL" id="BDSP01000124">
    <property type="protein sequence ID" value="GAX18118.1"/>
    <property type="molecule type" value="Genomic_DNA"/>
</dbReference>
<organism evidence="10 11">
    <name type="scientific">Fistulifera solaris</name>
    <name type="common">Oleaginous diatom</name>
    <dbReference type="NCBI Taxonomy" id="1519565"/>
    <lineage>
        <taxon>Eukaryota</taxon>
        <taxon>Sar</taxon>
        <taxon>Stramenopiles</taxon>
        <taxon>Ochrophyta</taxon>
        <taxon>Bacillariophyta</taxon>
        <taxon>Bacillariophyceae</taxon>
        <taxon>Bacillariophycidae</taxon>
        <taxon>Naviculales</taxon>
        <taxon>Naviculaceae</taxon>
        <taxon>Fistulifera</taxon>
    </lineage>
</organism>
<feature type="region of interest" description="Disordered" evidence="8">
    <location>
        <begin position="1"/>
        <end position="25"/>
    </location>
</feature>
<evidence type="ECO:0000256" key="6">
    <source>
        <dbReference type="ARBA" id="ARBA00023303"/>
    </source>
</evidence>
<keyword evidence="4 7" id="KW-0630">Potassium</keyword>
<comment type="subcellular location">
    <subcellularLocation>
        <location evidence="7">Membrane</location>
        <topology evidence="7">Multi-pass membrane protein</topology>
    </subcellularLocation>
</comment>
<dbReference type="InterPro" id="IPR014756">
    <property type="entry name" value="Ig_E-set"/>
</dbReference>
<evidence type="ECO:0000256" key="9">
    <source>
        <dbReference type="SAM" id="Phobius"/>
    </source>
</evidence>
<dbReference type="GO" id="GO:1990573">
    <property type="term" value="P:potassium ion import across plasma membrane"/>
    <property type="evidence" value="ECO:0007669"/>
    <property type="project" value="TreeGrafter"/>
</dbReference>
<dbReference type="InterPro" id="IPR013518">
    <property type="entry name" value="K_chnl_inward-rec_Kir_cyto"/>
</dbReference>
<keyword evidence="3 7" id="KW-0851">Voltage-gated channel</keyword>
<dbReference type="GO" id="GO:0005242">
    <property type="term" value="F:inward rectifier potassium channel activity"/>
    <property type="evidence" value="ECO:0007669"/>
    <property type="project" value="InterPro"/>
</dbReference>
<comment type="caution">
    <text evidence="10">The sequence shown here is derived from an EMBL/GenBank/DDBJ whole genome shotgun (WGS) entry which is preliminary data.</text>
</comment>
<evidence type="ECO:0000313" key="10">
    <source>
        <dbReference type="EMBL" id="GAX18118.1"/>
    </source>
</evidence>
<dbReference type="Gene3D" id="2.60.40.1400">
    <property type="entry name" value="G protein-activated inward rectifier potassium channel 1"/>
    <property type="match status" value="1"/>
</dbReference>
<keyword evidence="6 7" id="KW-0407">Ion channel</keyword>
<dbReference type="GO" id="GO:0005886">
    <property type="term" value="C:plasma membrane"/>
    <property type="evidence" value="ECO:0007669"/>
    <property type="project" value="TreeGrafter"/>
</dbReference>
<dbReference type="Proteomes" id="UP000198406">
    <property type="component" value="Unassembled WGS sequence"/>
</dbReference>
<evidence type="ECO:0000256" key="5">
    <source>
        <dbReference type="ARBA" id="ARBA00023065"/>
    </source>
</evidence>
<keyword evidence="1 7" id="KW-0813">Transport</keyword>
<feature type="region of interest" description="Disordered" evidence="8">
    <location>
        <begin position="320"/>
        <end position="356"/>
    </location>
</feature>
<evidence type="ECO:0000256" key="8">
    <source>
        <dbReference type="SAM" id="MobiDB-lite"/>
    </source>
</evidence>
<dbReference type="OrthoDB" id="273257at2759"/>